<name>A0A6C0BT02_9ZZZZ</name>
<sequence>MSHLSDIEEKMKMMKETMEKIGEKIDLEKEKSIQNFLQALVQCGEISQEKKESIESNVYLLGFFMKDLDDGEGDEEEQEDSDEEDSDEEDSDEEDEVFEGRTTFPEYQADVNFFIIRYIEKKWPEMKLCPRPATGWVIIKKGSGNTKHPITLHGSSRRGSTTSGTVTGTYSDDENYKISLRGKKFKALDELLCIV</sequence>
<proteinExistence type="predicted"/>
<reference evidence="2" key="1">
    <citation type="journal article" date="2020" name="Nature">
        <title>Giant virus diversity and host interactions through global metagenomics.</title>
        <authorList>
            <person name="Schulz F."/>
            <person name="Roux S."/>
            <person name="Paez-Espino D."/>
            <person name="Jungbluth S."/>
            <person name="Walsh D.A."/>
            <person name="Denef V.J."/>
            <person name="McMahon K.D."/>
            <person name="Konstantinidis K.T."/>
            <person name="Eloe-Fadrosh E.A."/>
            <person name="Kyrpides N.C."/>
            <person name="Woyke T."/>
        </authorList>
    </citation>
    <scope>NUCLEOTIDE SEQUENCE</scope>
    <source>
        <strain evidence="2">GVMAG-M-3300018428-35</strain>
    </source>
</reference>
<dbReference type="EMBL" id="MN739248">
    <property type="protein sequence ID" value="QHS95346.1"/>
    <property type="molecule type" value="Genomic_DNA"/>
</dbReference>
<evidence type="ECO:0000313" key="2">
    <source>
        <dbReference type="EMBL" id="QHS95346.1"/>
    </source>
</evidence>
<evidence type="ECO:0000256" key="1">
    <source>
        <dbReference type="SAM" id="MobiDB-lite"/>
    </source>
</evidence>
<protein>
    <submittedName>
        <fullName evidence="2">Uncharacterized protein</fullName>
    </submittedName>
</protein>
<organism evidence="2">
    <name type="scientific">viral metagenome</name>
    <dbReference type="NCBI Taxonomy" id="1070528"/>
    <lineage>
        <taxon>unclassified sequences</taxon>
        <taxon>metagenomes</taxon>
        <taxon>organismal metagenomes</taxon>
    </lineage>
</organism>
<feature type="region of interest" description="Disordered" evidence="1">
    <location>
        <begin position="68"/>
        <end position="101"/>
    </location>
</feature>
<dbReference type="AlphaFoldDB" id="A0A6C0BT02"/>
<feature type="compositionally biased region" description="Acidic residues" evidence="1">
    <location>
        <begin position="69"/>
        <end position="97"/>
    </location>
</feature>
<accession>A0A6C0BT02</accession>